<dbReference type="EMBL" id="BK015486">
    <property type="protein sequence ID" value="DAE09322.1"/>
    <property type="molecule type" value="Genomic_DNA"/>
</dbReference>
<reference evidence="1" key="1">
    <citation type="journal article" date="2021" name="Proc. Natl. Acad. Sci. U.S.A.">
        <title>A Catalog of Tens of Thousands of Viruses from Human Metagenomes Reveals Hidden Associations with Chronic Diseases.</title>
        <authorList>
            <person name="Tisza M.J."/>
            <person name="Buck C.B."/>
        </authorList>
    </citation>
    <scope>NUCLEOTIDE SEQUENCE</scope>
    <source>
        <strain evidence="1">Ct5cR14</strain>
    </source>
</reference>
<protein>
    <submittedName>
        <fullName evidence="1">Rubredoxin</fullName>
    </submittedName>
</protein>
<evidence type="ECO:0000313" key="1">
    <source>
        <dbReference type="EMBL" id="DAE09322.1"/>
    </source>
</evidence>
<proteinExistence type="predicted"/>
<sequence length="75" mass="8704">MIKPVTMYSVVCDRCGKTFIDEFNGIVAWLDEGTAKEQAMESEWAEIGNKHYCPDCYEFDEKLDEYVPKKKGDEQ</sequence>
<accession>A0A8S5PR25</accession>
<name>A0A8S5PR25_9CAUD</name>
<organism evidence="1">
    <name type="scientific">Podoviridae sp. ct5cR14</name>
    <dbReference type="NCBI Taxonomy" id="2825220"/>
    <lineage>
        <taxon>Viruses</taxon>
        <taxon>Duplodnaviria</taxon>
        <taxon>Heunggongvirae</taxon>
        <taxon>Uroviricota</taxon>
        <taxon>Caudoviricetes</taxon>
    </lineage>
</organism>